<gene>
    <name evidence="7" type="primary">rlmD</name>
    <name evidence="7" type="ORF">L2W38_12170</name>
</gene>
<evidence type="ECO:0000313" key="8">
    <source>
        <dbReference type="Proteomes" id="UP001200430"/>
    </source>
</evidence>
<dbReference type="PANTHER" id="PTHR11061">
    <property type="entry name" value="RNA M5U METHYLTRANSFERASE"/>
    <property type="match status" value="1"/>
</dbReference>
<dbReference type="GO" id="GO:0032259">
    <property type="term" value="P:methylation"/>
    <property type="evidence" value="ECO:0007669"/>
    <property type="project" value="UniProtKB-KW"/>
</dbReference>
<dbReference type="CDD" id="cd02440">
    <property type="entry name" value="AdoMet_MTases"/>
    <property type="match status" value="1"/>
</dbReference>
<organism evidence="7 8">
    <name type="scientific">Dethiosulfovibrio marinus</name>
    <dbReference type="NCBI Taxonomy" id="133532"/>
    <lineage>
        <taxon>Bacteria</taxon>
        <taxon>Thermotogati</taxon>
        <taxon>Synergistota</taxon>
        <taxon>Synergistia</taxon>
        <taxon>Synergistales</taxon>
        <taxon>Dethiosulfovibrionaceae</taxon>
        <taxon>Dethiosulfovibrio</taxon>
    </lineage>
</organism>
<evidence type="ECO:0000256" key="2">
    <source>
        <dbReference type="ARBA" id="ARBA00022679"/>
    </source>
</evidence>
<dbReference type="InterPro" id="IPR030391">
    <property type="entry name" value="MeTrfase_TrmA_CS"/>
</dbReference>
<evidence type="ECO:0000256" key="5">
    <source>
        <dbReference type="PROSITE-ProRule" id="PRU10015"/>
    </source>
</evidence>
<comment type="similarity">
    <text evidence="4">Belongs to the class I-like SAM-binding methyltransferase superfamily. RNA M5U methyltransferase family.</text>
</comment>
<feature type="binding site" evidence="4">
    <location>
        <position position="335"/>
    </location>
    <ligand>
        <name>S-adenosyl-L-methionine</name>
        <dbReference type="ChEBI" id="CHEBI:59789"/>
    </ligand>
</feature>
<dbReference type="PROSITE" id="PS01231">
    <property type="entry name" value="TRMA_2"/>
    <property type="match status" value="1"/>
</dbReference>
<feature type="binding site" evidence="4">
    <location>
        <position position="314"/>
    </location>
    <ligand>
        <name>S-adenosyl-L-methionine</name>
        <dbReference type="ChEBI" id="CHEBI:59789"/>
    </ligand>
</feature>
<dbReference type="EMBL" id="JAKGUD010000018">
    <property type="protein sequence ID" value="MCF4143564.1"/>
    <property type="molecule type" value="Genomic_DNA"/>
</dbReference>
<dbReference type="Pfam" id="PF05958">
    <property type="entry name" value="tRNA_U5-meth_tr"/>
    <property type="match status" value="1"/>
</dbReference>
<dbReference type="PROSITE" id="PS50926">
    <property type="entry name" value="TRAM"/>
    <property type="match status" value="1"/>
</dbReference>
<dbReference type="NCBIfam" id="TIGR00479">
    <property type="entry name" value="rumA"/>
    <property type="match status" value="1"/>
</dbReference>
<name>A0ABS9EQT7_9BACT</name>
<feature type="active site" description="Nucleophile" evidence="4">
    <location>
        <position position="408"/>
    </location>
</feature>
<dbReference type="PROSITE" id="PS51687">
    <property type="entry name" value="SAM_MT_RNA_M5U"/>
    <property type="match status" value="1"/>
</dbReference>
<dbReference type="RefSeq" id="WP_236100291.1">
    <property type="nucleotide sequence ID" value="NZ_JAKGUD010000018.1"/>
</dbReference>
<dbReference type="InterPro" id="IPR010280">
    <property type="entry name" value="U5_MeTrfase_fam"/>
</dbReference>
<dbReference type="InterPro" id="IPR002792">
    <property type="entry name" value="TRAM_dom"/>
</dbReference>
<dbReference type="Gene3D" id="3.40.50.150">
    <property type="entry name" value="Vaccinia Virus protein VP39"/>
    <property type="match status" value="1"/>
</dbReference>
<feature type="active site" evidence="5">
    <location>
        <position position="408"/>
    </location>
</feature>
<keyword evidence="2 4" id="KW-0808">Transferase</keyword>
<dbReference type="GO" id="GO:0008168">
    <property type="term" value="F:methyltransferase activity"/>
    <property type="evidence" value="ECO:0007669"/>
    <property type="project" value="UniProtKB-KW"/>
</dbReference>
<dbReference type="PANTHER" id="PTHR11061:SF30">
    <property type="entry name" value="TRNA (URACIL(54)-C(5))-METHYLTRANSFERASE"/>
    <property type="match status" value="1"/>
</dbReference>
<evidence type="ECO:0000313" key="7">
    <source>
        <dbReference type="EMBL" id="MCF4143564.1"/>
    </source>
</evidence>
<dbReference type="Gene3D" id="2.40.50.1070">
    <property type="match status" value="1"/>
</dbReference>
<proteinExistence type="inferred from homology"/>
<dbReference type="InterPro" id="IPR029063">
    <property type="entry name" value="SAM-dependent_MTases_sf"/>
</dbReference>
<evidence type="ECO:0000256" key="1">
    <source>
        <dbReference type="ARBA" id="ARBA00022603"/>
    </source>
</evidence>
<accession>A0ABS9EQT7</accession>
<dbReference type="PROSITE" id="PS01230">
    <property type="entry name" value="TRMA_1"/>
    <property type="match status" value="1"/>
</dbReference>
<keyword evidence="1 4" id="KW-0489">Methyltransferase</keyword>
<dbReference type="Pfam" id="PF01938">
    <property type="entry name" value="TRAM"/>
    <property type="match status" value="1"/>
</dbReference>
<feature type="binding site" evidence="4">
    <location>
        <position position="381"/>
    </location>
    <ligand>
        <name>S-adenosyl-L-methionine</name>
        <dbReference type="ChEBI" id="CHEBI:59789"/>
    </ligand>
</feature>
<feature type="domain" description="TRAM" evidence="6">
    <location>
        <begin position="1"/>
        <end position="57"/>
    </location>
</feature>
<dbReference type="SUPFAM" id="SSF53335">
    <property type="entry name" value="S-adenosyl-L-methionine-dependent methyltransferases"/>
    <property type="match status" value="1"/>
</dbReference>
<evidence type="ECO:0000259" key="6">
    <source>
        <dbReference type="PROSITE" id="PS50926"/>
    </source>
</evidence>
<keyword evidence="3 4" id="KW-0949">S-adenosyl-L-methionine</keyword>
<dbReference type="InterPro" id="IPR030390">
    <property type="entry name" value="MeTrfase_TrmA_AS"/>
</dbReference>
<feature type="binding site" evidence="4">
    <location>
        <position position="286"/>
    </location>
    <ligand>
        <name>S-adenosyl-L-methionine</name>
        <dbReference type="ChEBI" id="CHEBI:59789"/>
    </ligand>
</feature>
<comment type="caution">
    <text evidence="7">The sequence shown here is derived from an EMBL/GenBank/DDBJ whole genome shotgun (WGS) entry which is preliminary data.</text>
</comment>
<reference evidence="7 8" key="1">
    <citation type="submission" date="2022-01" db="EMBL/GenBank/DDBJ databases">
        <title>Dethiosulfovibrio faecalis sp. nov., a novel proteolytic, non-sulfur-reducing bacterium isolated from a marine aquaculture solid waste bioreactor.</title>
        <authorList>
            <person name="Grabowski S."/>
            <person name="Apolinario E."/>
            <person name="Schneider N."/>
            <person name="Marshall C.W."/>
            <person name="Sowers K.R."/>
        </authorList>
    </citation>
    <scope>NUCLEOTIDE SEQUENCE [LARGE SCALE GENOMIC DNA]</scope>
    <source>
        <strain evidence="7 8">DSM 12537</strain>
    </source>
</reference>
<dbReference type="EC" id="2.1.1.190" evidence="7"/>
<sequence length="454" mass="50029">MGKEITLTVRDVNSRGQGVAVGEEGKIVFLDGGLPSEVVRVSLETEKKNYATAKVLNIEVPSEHRITPRCPWYGLCGGCQLQHGSYDLQLEIKTKSVKDAMERIGRMKVERPICHPSPIQWGYRNKASFPVRSENGGEIGFFKSGSHKLAPIDGCPVLMPHVEKLYVDFRNRVMPELKRNGVPFYDERRHKGLLRHMVFRGNREGSLLALAVVTSLRNCRGKELLERSLARLKGTTQASFSGIWNENSSRGNRILGDRSSTIWGDGVITEKISNYDLSYDGTAFFQVNPFQAERLFLRASSIVAERGGAVVELYAGVGALTVFLAKAAKTVLAVEEWAPAIERLLENVSRNGLDNVKGICNRAEDTVRTMVEAKPDVIVVDPPRGGCASEVLDAVTESSADMLVYVSCNPSTLARDGAKLVSDGWELATSECFDLFPQTVHVETLASFKRIARG</sequence>
<dbReference type="Gene3D" id="2.40.50.140">
    <property type="entry name" value="Nucleic acid-binding proteins"/>
    <property type="match status" value="1"/>
</dbReference>
<dbReference type="SUPFAM" id="SSF50249">
    <property type="entry name" value="Nucleic acid-binding proteins"/>
    <property type="match status" value="1"/>
</dbReference>
<protein>
    <submittedName>
        <fullName evidence="7">23S rRNA (Uracil(1939)-C(5))-methyltransferase RlmD</fullName>
        <ecNumber evidence="7">2.1.1.190</ecNumber>
    </submittedName>
</protein>
<evidence type="ECO:0000256" key="4">
    <source>
        <dbReference type="PROSITE-ProRule" id="PRU01024"/>
    </source>
</evidence>
<evidence type="ECO:0000256" key="3">
    <source>
        <dbReference type="ARBA" id="ARBA00022691"/>
    </source>
</evidence>
<dbReference type="InterPro" id="IPR012340">
    <property type="entry name" value="NA-bd_OB-fold"/>
</dbReference>
<keyword evidence="8" id="KW-1185">Reference proteome</keyword>
<dbReference type="Proteomes" id="UP001200430">
    <property type="component" value="Unassembled WGS sequence"/>
</dbReference>